<feature type="active site" description="Nucleophile" evidence="6">
    <location>
        <position position="12"/>
    </location>
</feature>
<dbReference type="Pfam" id="PF01734">
    <property type="entry name" value="Patatin"/>
    <property type="match status" value="1"/>
</dbReference>
<evidence type="ECO:0000256" key="5">
    <source>
        <dbReference type="ARBA" id="ARBA00023136"/>
    </source>
</evidence>
<evidence type="ECO:0000256" key="2">
    <source>
        <dbReference type="ARBA" id="ARBA00022801"/>
    </source>
</evidence>
<keyword evidence="3 6" id="KW-0442">Lipid degradation</keyword>
<evidence type="ECO:0000256" key="6">
    <source>
        <dbReference type="PROSITE-ProRule" id="PRU01161"/>
    </source>
</evidence>
<protein>
    <submittedName>
        <fullName evidence="8">NTE family protein</fullName>
    </submittedName>
</protein>
<dbReference type="InterPro" id="IPR000184">
    <property type="entry name" value="Bac_surfAg_D15"/>
</dbReference>
<dbReference type="PROSITE" id="PS51635">
    <property type="entry name" value="PNPLA"/>
    <property type="match status" value="1"/>
</dbReference>
<dbReference type="Pfam" id="PF01103">
    <property type="entry name" value="Omp85"/>
    <property type="match status" value="1"/>
</dbReference>
<dbReference type="Gene3D" id="3.40.1090.10">
    <property type="entry name" value="Cytosolic phospholipase A2 catalytic domain"/>
    <property type="match status" value="2"/>
</dbReference>
<dbReference type="InterPro" id="IPR002641">
    <property type="entry name" value="PNPLA_dom"/>
</dbReference>
<comment type="subcellular location">
    <subcellularLocation>
        <location evidence="1">Membrane</location>
    </subcellularLocation>
</comment>
<dbReference type="Gene3D" id="2.40.160.50">
    <property type="entry name" value="membrane protein fhac: a member of the omp85/tpsb transporter family"/>
    <property type="match status" value="1"/>
</dbReference>
<accession>A0A286D5M4</accession>
<evidence type="ECO:0000259" key="7">
    <source>
        <dbReference type="PROSITE" id="PS51635"/>
    </source>
</evidence>
<evidence type="ECO:0000256" key="1">
    <source>
        <dbReference type="ARBA" id="ARBA00004370"/>
    </source>
</evidence>
<organism evidence="8 9">
    <name type="scientific">Pseudoxanthomonas wuyuanensis</name>
    <dbReference type="NCBI Taxonomy" id="1073196"/>
    <lineage>
        <taxon>Bacteria</taxon>
        <taxon>Pseudomonadati</taxon>
        <taxon>Pseudomonadota</taxon>
        <taxon>Gammaproteobacteria</taxon>
        <taxon>Lysobacterales</taxon>
        <taxon>Lysobacteraceae</taxon>
        <taxon>Pseudoxanthomonas</taxon>
    </lineage>
</organism>
<feature type="active site" description="Proton acceptor" evidence="6">
    <location>
        <position position="158"/>
    </location>
</feature>
<reference evidence="8 9" key="1">
    <citation type="submission" date="2017-09" db="EMBL/GenBank/DDBJ databases">
        <authorList>
            <person name="Ehlers B."/>
            <person name="Leendertz F.H."/>
        </authorList>
    </citation>
    <scope>NUCLEOTIDE SEQUENCE [LARGE SCALE GENOMIC DNA]</scope>
    <source>
        <strain evidence="8 9">CGMCC 1.10978</strain>
    </source>
</reference>
<dbReference type="InterPro" id="IPR050301">
    <property type="entry name" value="NTE"/>
</dbReference>
<dbReference type="GO" id="GO:0016042">
    <property type="term" value="P:lipid catabolic process"/>
    <property type="evidence" value="ECO:0007669"/>
    <property type="project" value="UniProtKB-UniRule"/>
</dbReference>
<evidence type="ECO:0000313" key="9">
    <source>
        <dbReference type="Proteomes" id="UP000219374"/>
    </source>
</evidence>
<comment type="caution">
    <text evidence="6">Lacks conserved residue(s) required for the propagation of feature annotation.</text>
</comment>
<dbReference type="SUPFAM" id="SSF52151">
    <property type="entry name" value="FabD/lysophospholipase-like"/>
    <property type="match status" value="1"/>
</dbReference>
<dbReference type="GO" id="GO:0016787">
    <property type="term" value="F:hydrolase activity"/>
    <property type="evidence" value="ECO:0007669"/>
    <property type="project" value="UniProtKB-UniRule"/>
</dbReference>
<evidence type="ECO:0000313" key="8">
    <source>
        <dbReference type="EMBL" id="SOD53963.1"/>
    </source>
</evidence>
<name>A0A286D5M4_9GAMM</name>
<gene>
    <name evidence="8" type="ORF">SAMN06296416_10324</name>
</gene>
<keyword evidence="9" id="KW-1185">Reference proteome</keyword>
<keyword evidence="2 6" id="KW-0378">Hydrolase</keyword>
<dbReference type="AlphaFoldDB" id="A0A286D5M4"/>
<dbReference type="EMBL" id="OCND01000003">
    <property type="protein sequence ID" value="SOD53963.1"/>
    <property type="molecule type" value="Genomic_DNA"/>
</dbReference>
<dbReference type="GO" id="GO:0019867">
    <property type="term" value="C:outer membrane"/>
    <property type="evidence" value="ECO:0007669"/>
    <property type="project" value="InterPro"/>
</dbReference>
<feature type="domain" description="PNPLA" evidence="7">
    <location>
        <begin position="1"/>
        <end position="171"/>
    </location>
</feature>
<proteinExistence type="predicted"/>
<feature type="short sequence motif" description="GXSXG" evidence="6">
    <location>
        <begin position="10"/>
        <end position="14"/>
    </location>
</feature>
<dbReference type="Proteomes" id="UP000219374">
    <property type="component" value="Unassembled WGS sequence"/>
</dbReference>
<sequence length="678" mass="73528">MHVPVDCIAGTSIGSLVGGLYAAGHSVDELEALVTSMDWMNLFDDSLARPERSFRRKQDDRDRLATIGVGIRGGRLRLSPGVLQGQRILALFEKETLQVSAISDFDALPIPYRATATDLNTGQAVVLDHGSLAMAMRASMSLPGIFQPVEIDGRVLLDGGLANQVPVDVVRSMGADIVIAVDVGTPLTTYGTDASVLDVVSQISTMMTTRNAAEQRANLGSQDLLIVPELGAEVATGDFTKAAEALRIGKEAAESAQEGLARLAIPPQAYATYVDHRRHAPKGDVIVNFVRIDNQTQYADKLLLGGLQAETGKPLDTRKMEDGLLRAYSFGTISSMTYEVVEEDGRTGVLVRARPKPHGPNYIQVGLRSGSDFSGNHESNLRAAVLVSPLSSYGAEARLAVDIGSEPGLKAEYFLPFDVRNRYQLYTQLEYRNPNVHLYTDDGDKVATYSVRTLGGEVRFGREFGNHAAVSVGIERSTGKASVEVGLPALRSFDSENGAWSVRAIVDRLDSLFFPRSGYYAALGYTSSEKWLGSDTEYNQVEADMLLAKDFGRHAVQFGGAYHSTISGILPLQERYRLGGRGRLAGFHYNELTGQNYALLMAGYSFQLAELFGRSASVGMTLEYGNAWELRSRMAFDDGILNGSVYIGFDSWLGPLMFGYGMREGGDGVAFLEIGTPF</sequence>
<evidence type="ECO:0000256" key="3">
    <source>
        <dbReference type="ARBA" id="ARBA00022963"/>
    </source>
</evidence>
<dbReference type="InterPro" id="IPR016035">
    <property type="entry name" value="Acyl_Trfase/lysoPLipase"/>
</dbReference>
<keyword evidence="5" id="KW-0472">Membrane</keyword>
<feature type="short sequence motif" description="DGA/G" evidence="6">
    <location>
        <begin position="158"/>
        <end position="160"/>
    </location>
</feature>
<evidence type="ECO:0000256" key="4">
    <source>
        <dbReference type="ARBA" id="ARBA00023098"/>
    </source>
</evidence>
<dbReference type="PANTHER" id="PTHR14226">
    <property type="entry name" value="NEUROPATHY TARGET ESTERASE/SWISS CHEESE D.MELANOGASTER"/>
    <property type="match status" value="1"/>
</dbReference>
<keyword evidence="4 6" id="KW-0443">Lipid metabolism</keyword>
<dbReference type="PANTHER" id="PTHR14226:SF29">
    <property type="entry name" value="NEUROPATHY TARGET ESTERASE SWS"/>
    <property type="match status" value="1"/>
</dbReference>